<keyword evidence="6 12" id="KW-0175">Coiled coil</keyword>
<dbReference type="InterPro" id="IPR001752">
    <property type="entry name" value="Kinesin_motor_dom"/>
</dbReference>
<dbReference type="Gene3D" id="3.40.850.10">
    <property type="entry name" value="Kinesin motor domain"/>
    <property type="match status" value="1"/>
</dbReference>
<proteinExistence type="inferred from homology"/>
<sequence length="1264" mass="143766">MSPKGVGHSKVEETTVQVAVRVRPLLPKEILHSHESCITADPEEKRVTLGNDRHFHCDFVFEENSTQEDVYTECVQPLIEAFFHGFNATVFAYGQTGSGKTYTIGESNISAFRDDEQGIIPRAVAEIFKLLDENDLTDFSVRVSYMEVYKEVFRDLLEVETASKDIHIREDEKGNVVLSGVKECEVEGLDEVLSLLESGKTARHTGATQMNPHSSRSHTIFTVLMEQRRGGSRAAAGTVQILSSKFHFVDLAGSERILKTGNTGERLKESIQINSGLLALGNVIGALGDPKRKGTHIPYRDSKITRILKDSLGGNAKTLMIACISPSSSDFDESLNTLNYAKRARNIQNRATVNCRGEPDRVEGLELQIKALRRALENRQRSETRIITRSDPEKRLRPFELDVRKLQAESAHYRTCTDSAYRLLTELQGEGTLNAGQLLRVKEWLCAVEEERSGLTSASGLDSGIESSSTEDSTALKRGRVEDWSGDRKDYMSQLQAQVQRLEQENTDFLAALEDAMEQYKQQSDKLQEQQDLIVELHSLLAQPGGVGLVLLKQRPHTAPINSILQTSDTAGRLSPPCDSDVGRSLIRQVFDVSFGESSVWESVRGFGGEFCSERGLLQAQQKIRELSITIRMKEELIKELVKTGKDAQAMNRQYSRKISELEAEAEQARVELTEAQKQLQDLEVQGSRDAADRSKAQECRRKIAAAQSKVQVLKQKQRDTAQLASLSAQSERRVQELERNVQIMKQQQDLLQRRLREESQQKRRLENEMQKGKHRVKELEIKNEQQQKILRIKTEEIAAFQRQRRSGSNGSVVSLEEQQKIEEQKRWLDEEMEKVLEQRRGLDDLEGELTKREEILAKKEALLLERSGLESKKLRSSQALSKDLLTLSSRIESLERELTERNGLLRSSSAQDSEQIRQEISNLRQEKELLLKQRVELDDKLRQGNLLSPEEERTLFQLDEAIEALDAAIEYKNEAITQRQRQLRASGSMLTQWEMNLMAKLAYLSASETRALLCKYFDKVVSLREEERRLQMALAELELRVEEQQNLVEWLEAALERQQLEADRRLTQQQKEHERNIQLLLQQCREQMDEGLAGRQRQYEGLIHNLSKELNFCKIANQELNIKLREICGPVNHAGEQSPNCDGRLSGGIQGRLTEDAKSTLEAERVQKSREEMRELVHAPLPPTWRRSSLPTEDQYSMEELKQRAGGELPNNRIIQPSINSTHWSGTASLPLTRPRRELRTMSLNTGPLHSNSAIIDVRRNPV</sequence>
<reference evidence="15" key="1">
    <citation type="submission" date="2025-08" db="UniProtKB">
        <authorList>
            <consortium name="Ensembl"/>
        </authorList>
    </citation>
    <scope>IDENTIFICATION</scope>
</reference>
<evidence type="ECO:0000256" key="13">
    <source>
        <dbReference type="SAM" id="MobiDB-lite"/>
    </source>
</evidence>
<evidence type="ECO:0000256" key="7">
    <source>
        <dbReference type="ARBA" id="ARBA00023069"/>
    </source>
</evidence>
<feature type="domain" description="Kinesin motor" evidence="14">
    <location>
        <begin position="15"/>
        <end position="347"/>
    </location>
</feature>
<evidence type="ECO:0000256" key="2">
    <source>
        <dbReference type="ARBA" id="ARBA00004245"/>
    </source>
</evidence>
<dbReference type="GO" id="GO:0048731">
    <property type="term" value="P:system development"/>
    <property type="evidence" value="ECO:0007669"/>
    <property type="project" value="UniProtKB-ARBA"/>
</dbReference>
<evidence type="ECO:0000256" key="8">
    <source>
        <dbReference type="ARBA" id="ARBA00023175"/>
    </source>
</evidence>
<dbReference type="GO" id="GO:0007018">
    <property type="term" value="P:microtubule-based movement"/>
    <property type="evidence" value="ECO:0007669"/>
    <property type="project" value="InterPro"/>
</dbReference>
<comment type="similarity">
    <text evidence="11">Belongs to the TRAFAC class myosin-kinesin ATPase superfamily. Kinesin family.</text>
</comment>
<dbReference type="CDD" id="cd01372">
    <property type="entry name" value="KISc_KIF4"/>
    <property type="match status" value="1"/>
</dbReference>
<dbReference type="FunFam" id="3.40.850.10:FF:000025">
    <property type="entry name" value="kinesin-like protein KIF27 isoform X1"/>
    <property type="match status" value="1"/>
</dbReference>
<evidence type="ECO:0000256" key="11">
    <source>
        <dbReference type="PROSITE-ProRule" id="PRU00283"/>
    </source>
</evidence>
<keyword evidence="10" id="KW-0966">Cell projection</keyword>
<name>A0A8C2KG41_CYPCA</name>
<dbReference type="GO" id="GO:0008017">
    <property type="term" value="F:microtubule binding"/>
    <property type="evidence" value="ECO:0007669"/>
    <property type="project" value="InterPro"/>
</dbReference>
<dbReference type="AlphaFoldDB" id="A0A8C2KG41"/>
<keyword evidence="3" id="KW-0963">Cytoplasm</keyword>
<keyword evidence="8 11" id="KW-0505">Motor protein</keyword>
<feature type="region of interest" description="Disordered" evidence="13">
    <location>
        <begin position="457"/>
        <end position="481"/>
    </location>
</feature>
<keyword evidence="4 11" id="KW-0547">Nucleotide-binding</keyword>
<dbReference type="PROSITE" id="PS50067">
    <property type="entry name" value="KINESIN_MOTOR_2"/>
    <property type="match status" value="1"/>
</dbReference>
<feature type="coiled-coil region" evidence="12">
    <location>
        <begin position="617"/>
        <end position="941"/>
    </location>
</feature>
<feature type="binding site" evidence="11">
    <location>
        <begin position="94"/>
        <end position="101"/>
    </location>
    <ligand>
        <name>ATP</name>
        <dbReference type="ChEBI" id="CHEBI:30616"/>
    </ligand>
</feature>
<keyword evidence="7" id="KW-0969">Cilium</keyword>
<dbReference type="Ensembl" id="ENSCCRT00020119175.1">
    <property type="protein sequence ID" value="ENSCCRP00020109092.1"/>
    <property type="gene ID" value="ENSCCRG00020049431.1"/>
</dbReference>
<dbReference type="InterPro" id="IPR019821">
    <property type="entry name" value="Kinesin_motor_CS"/>
</dbReference>
<dbReference type="GO" id="GO:0005875">
    <property type="term" value="C:microtubule associated complex"/>
    <property type="evidence" value="ECO:0007669"/>
    <property type="project" value="TreeGrafter"/>
</dbReference>
<dbReference type="Pfam" id="PF00225">
    <property type="entry name" value="Kinesin"/>
    <property type="match status" value="1"/>
</dbReference>
<evidence type="ECO:0000313" key="16">
    <source>
        <dbReference type="Proteomes" id="UP000694701"/>
    </source>
</evidence>
<evidence type="ECO:0000256" key="6">
    <source>
        <dbReference type="ARBA" id="ARBA00023054"/>
    </source>
</evidence>
<comment type="subcellular location">
    <subcellularLocation>
        <location evidence="1">Cell projection</location>
        <location evidence="1">Cilium</location>
    </subcellularLocation>
    <subcellularLocation>
        <location evidence="2">Cytoplasm</location>
        <location evidence="2">Cytoskeleton</location>
    </subcellularLocation>
</comment>
<evidence type="ECO:0000256" key="12">
    <source>
        <dbReference type="SAM" id="Coils"/>
    </source>
</evidence>
<dbReference type="GO" id="GO:0005929">
    <property type="term" value="C:cilium"/>
    <property type="evidence" value="ECO:0007669"/>
    <property type="project" value="UniProtKB-SubCell"/>
</dbReference>
<evidence type="ECO:0000256" key="10">
    <source>
        <dbReference type="ARBA" id="ARBA00023273"/>
    </source>
</evidence>
<evidence type="ECO:0000259" key="14">
    <source>
        <dbReference type="PROSITE" id="PS50067"/>
    </source>
</evidence>
<feature type="coiled-coil region" evidence="12">
    <location>
        <begin position="492"/>
        <end position="533"/>
    </location>
</feature>
<dbReference type="InterPro" id="IPR036961">
    <property type="entry name" value="Kinesin_motor_dom_sf"/>
</dbReference>
<dbReference type="PANTHER" id="PTHR47969:SF8">
    <property type="entry name" value="KINESIN FAMILY MEMBER 7"/>
    <property type="match status" value="1"/>
</dbReference>
<feature type="coiled-coil region" evidence="12">
    <location>
        <begin position="1021"/>
        <end position="1091"/>
    </location>
</feature>
<dbReference type="PRINTS" id="PR00380">
    <property type="entry name" value="KINESINHEAVY"/>
</dbReference>
<dbReference type="GO" id="GO:0051231">
    <property type="term" value="P:spindle elongation"/>
    <property type="evidence" value="ECO:0007669"/>
    <property type="project" value="TreeGrafter"/>
</dbReference>
<dbReference type="Pfam" id="PF25764">
    <property type="entry name" value="KIF21A_4th"/>
    <property type="match status" value="1"/>
</dbReference>
<evidence type="ECO:0000256" key="1">
    <source>
        <dbReference type="ARBA" id="ARBA00004138"/>
    </source>
</evidence>
<dbReference type="PANTHER" id="PTHR47969">
    <property type="entry name" value="CHROMOSOME-ASSOCIATED KINESIN KIF4A-RELATED"/>
    <property type="match status" value="1"/>
</dbReference>
<accession>A0A8C2KG41</accession>
<evidence type="ECO:0000256" key="5">
    <source>
        <dbReference type="ARBA" id="ARBA00022840"/>
    </source>
</evidence>
<protein>
    <submittedName>
        <fullName evidence="15">Kinesin family member 7</fullName>
    </submittedName>
</protein>
<evidence type="ECO:0000256" key="9">
    <source>
        <dbReference type="ARBA" id="ARBA00023212"/>
    </source>
</evidence>
<keyword evidence="9" id="KW-0206">Cytoskeleton</keyword>
<dbReference type="Proteomes" id="UP000694701">
    <property type="component" value="Unplaced"/>
</dbReference>
<keyword evidence="5 11" id="KW-0067">ATP-binding</keyword>
<evidence type="ECO:0000256" key="4">
    <source>
        <dbReference type="ARBA" id="ARBA00022741"/>
    </source>
</evidence>
<dbReference type="InterPro" id="IPR027417">
    <property type="entry name" value="P-loop_NTPase"/>
</dbReference>
<evidence type="ECO:0000256" key="3">
    <source>
        <dbReference type="ARBA" id="ARBA00022490"/>
    </source>
</evidence>
<dbReference type="GO" id="GO:0003777">
    <property type="term" value="F:microtubule motor activity"/>
    <property type="evidence" value="ECO:0007669"/>
    <property type="project" value="InterPro"/>
</dbReference>
<dbReference type="SMART" id="SM00129">
    <property type="entry name" value="KISc"/>
    <property type="match status" value="1"/>
</dbReference>
<dbReference type="InterPro" id="IPR027640">
    <property type="entry name" value="Kinesin-like_fam"/>
</dbReference>
<organism evidence="15 16">
    <name type="scientific">Cyprinus carpio</name>
    <name type="common">Common carp</name>
    <dbReference type="NCBI Taxonomy" id="7962"/>
    <lineage>
        <taxon>Eukaryota</taxon>
        <taxon>Metazoa</taxon>
        <taxon>Chordata</taxon>
        <taxon>Craniata</taxon>
        <taxon>Vertebrata</taxon>
        <taxon>Euteleostomi</taxon>
        <taxon>Actinopterygii</taxon>
        <taxon>Neopterygii</taxon>
        <taxon>Teleostei</taxon>
        <taxon>Ostariophysi</taxon>
        <taxon>Cypriniformes</taxon>
        <taxon>Cyprinidae</taxon>
        <taxon>Cyprininae</taxon>
        <taxon>Cyprinus</taxon>
    </lineage>
</organism>
<dbReference type="GO" id="GO:0005524">
    <property type="term" value="F:ATP binding"/>
    <property type="evidence" value="ECO:0007669"/>
    <property type="project" value="UniProtKB-UniRule"/>
</dbReference>
<feature type="compositionally biased region" description="Polar residues" evidence="13">
    <location>
        <begin position="457"/>
        <end position="473"/>
    </location>
</feature>
<dbReference type="GO" id="GO:0007052">
    <property type="term" value="P:mitotic spindle organization"/>
    <property type="evidence" value="ECO:0007669"/>
    <property type="project" value="TreeGrafter"/>
</dbReference>
<dbReference type="SUPFAM" id="SSF52540">
    <property type="entry name" value="P-loop containing nucleoside triphosphate hydrolases"/>
    <property type="match status" value="1"/>
</dbReference>
<dbReference type="PROSITE" id="PS00411">
    <property type="entry name" value="KINESIN_MOTOR_1"/>
    <property type="match status" value="1"/>
</dbReference>
<evidence type="ECO:0000313" key="15">
    <source>
        <dbReference type="Ensembl" id="ENSCCRP00020109092.1"/>
    </source>
</evidence>